<keyword evidence="4" id="KW-0378">Hydrolase</keyword>
<evidence type="ECO:0000313" key="7">
    <source>
        <dbReference type="EMBL" id="KAK3183278.1"/>
    </source>
</evidence>
<dbReference type="Pfam" id="PF00445">
    <property type="entry name" value="Ribonuclease_T2"/>
    <property type="match status" value="1"/>
</dbReference>
<evidence type="ECO:0000256" key="3">
    <source>
        <dbReference type="ARBA" id="ARBA00022759"/>
    </source>
</evidence>
<dbReference type="GO" id="GO:0016787">
    <property type="term" value="F:hydrolase activity"/>
    <property type="evidence" value="ECO:0007669"/>
    <property type="project" value="UniProtKB-KW"/>
</dbReference>
<proteinExistence type="inferred from homology"/>
<evidence type="ECO:0000313" key="8">
    <source>
        <dbReference type="Proteomes" id="UP001281410"/>
    </source>
</evidence>
<gene>
    <name evidence="7" type="ORF">Dsin_030564</name>
</gene>
<accession>A0AAD9ZJH3</accession>
<evidence type="ECO:0000256" key="5">
    <source>
        <dbReference type="ARBA" id="ARBA00023239"/>
    </source>
</evidence>
<evidence type="ECO:0000256" key="4">
    <source>
        <dbReference type="ARBA" id="ARBA00022801"/>
    </source>
</evidence>
<dbReference type="Gene3D" id="3.90.730.10">
    <property type="entry name" value="Ribonuclease T2-like"/>
    <property type="match status" value="1"/>
</dbReference>
<dbReference type="AlphaFoldDB" id="A0AAD9ZJH3"/>
<organism evidence="7 8">
    <name type="scientific">Dipteronia sinensis</name>
    <dbReference type="NCBI Taxonomy" id="43782"/>
    <lineage>
        <taxon>Eukaryota</taxon>
        <taxon>Viridiplantae</taxon>
        <taxon>Streptophyta</taxon>
        <taxon>Embryophyta</taxon>
        <taxon>Tracheophyta</taxon>
        <taxon>Spermatophyta</taxon>
        <taxon>Magnoliopsida</taxon>
        <taxon>eudicotyledons</taxon>
        <taxon>Gunneridae</taxon>
        <taxon>Pentapetalae</taxon>
        <taxon>rosids</taxon>
        <taxon>malvids</taxon>
        <taxon>Sapindales</taxon>
        <taxon>Sapindaceae</taxon>
        <taxon>Hippocastanoideae</taxon>
        <taxon>Acereae</taxon>
        <taxon>Dipteronia</taxon>
    </lineage>
</organism>
<comment type="similarity">
    <text evidence="1 6">Belongs to the RNase T2 family.</text>
</comment>
<comment type="caution">
    <text evidence="7">The sequence shown here is derived from an EMBL/GenBank/DDBJ whole genome shotgun (WGS) entry which is preliminary data.</text>
</comment>
<dbReference type="InterPro" id="IPR036430">
    <property type="entry name" value="RNase_T2-like_sf"/>
</dbReference>
<dbReference type="GO" id="GO:0005576">
    <property type="term" value="C:extracellular region"/>
    <property type="evidence" value="ECO:0007669"/>
    <property type="project" value="TreeGrafter"/>
</dbReference>
<sequence>METDCSFTLASTNYRPATQYFTIHGLWPTDADGKALEKRVLPIANLSFLLDDDESTLVRDLNRYWPNFRIDNINKCFWKHEWDKHGCTISEWNEPGRTPEPVKPEDYFERAVTLINNDLSRNILSALKDIGLVPNNSCSYPVSNFISAITSITGPGTVMLNCTGTDNKVLGEVRLCVNRNATGFTKCSGEKEKNKTQNSCGDNGTLIRFPAS</sequence>
<name>A0AAD9ZJH3_9ROSI</name>
<dbReference type="Proteomes" id="UP001281410">
    <property type="component" value="Unassembled WGS sequence"/>
</dbReference>
<dbReference type="InterPro" id="IPR001568">
    <property type="entry name" value="RNase_T2-like"/>
</dbReference>
<dbReference type="GO" id="GO:0003723">
    <property type="term" value="F:RNA binding"/>
    <property type="evidence" value="ECO:0007669"/>
    <property type="project" value="InterPro"/>
</dbReference>
<keyword evidence="5" id="KW-0456">Lyase</keyword>
<dbReference type="PROSITE" id="PS00530">
    <property type="entry name" value="RNASE_T2_1"/>
    <property type="match status" value="1"/>
</dbReference>
<dbReference type="SUPFAM" id="SSF55895">
    <property type="entry name" value="Ribonuclease Rh-like"/>
    <property type="match status" value="1"/>
</dbReference>
<keyword evidence="2" id="KW-0540">Nuclease</keyword>
<reference evidence="7" key="1">
    <citation type="journal article" date="2023" name="Plant J.">
        <title>Genome sequences and population genomics provide insights into the demographic history, inbreeding, and mutation load of two 'living fossil' tree species of Dipteronia.</title>
        <authorList>
            <person name="Feng Y."/>
            <person name="Comes H.P."/>
            <person name="Chen J."/>
            <person name="Zhu S."/>
            <person name="Lu R."/>
            <person name="Zhang X."/>
            <person name="Li P."/>
            <person name="Qiu J."/>
            <person name="Olsen K.M."/>
            <person name="Qiu Y."/>
        </authorList>
    </citation>
    <scope>NUCLEOTIDE SEQUENCE</scope>
    <source>
        <strain evidence="7">NBL</strain>
    </source>
</reference>
<dbReference type="PANTHER" id="PTHR11240">
    <property type="entry name" value="RIBONUCLEASE T2"/>
    <property type="match status" value="1"/>
</dbReference>
<dbReference type="GO" id="GO:0006401">
    <property type="term" value="P:RNA catabolic process"/>
    <property type="evidence" value="ECO:0007669"/>
    <property type="project" value="TreeGrafter"/>
</dbReference>
<evidence type="ECO:0000256" key="6">
    <source>
        <dbReference type="RuleBase" id="RU004328"/>
    </source>
</evidence>
<evidence type="ECO:0000256" key="1">
    <source>
        <dbReference type="ARBA" id="ARBA00007469"/>
    </source>
</evidence>
<dbReference type="InterPro" id="IPR018188">
    <property type="entry name" value="RNase_T2_His_AS_1"/>
</dbReference>
<protein>
    <submittedName>
        <fullName evidence="7">Uncharacterized protein</fullName>
    </submittedName>
</protein>
<dbReference type="PANTHER" id="PTHR11240:SF75">
    <property type="entry name" value="RIBONUCLEASE 3"/>
    <property type="match status" value="1"/>
</dbReference>
<dbReference type="GO" id="GO:0033897">
    <property type="term" value="F:ribonuclease T2 activity"/>
    <property type="evidence" value="ECO:0007669"/>
    <property type="project" value="InterPro"/>
</dbReference>
<keyword evidence="8" id="KW-1185">Reference proteome</keyword>
<keyword evidence="3" id="KW-0255">Endonuclease</keyword>
<evidence type="ECO:0000256" key="2">
    <source>
        <dbReference type="ARBA" id="ARBA00022722"/>
    </source>
</evidence>
<dbReference type="EMBL" id="JANJYJ010000010">
    <property type="protein sequence ID" value="KAK3183278.1"/>
    <property type="molecule type" value="Genomic_DNA"/>
</dbReference>